<evidence type="ECO:0000313" key="2">
    <source>
        <dbReference type="Proteomes" id="UP000252249"/>
    </source>
</evidence>
<dbReference type="OrthoDB" id="9943943at2"/>
<accession>A0A368P593</accession>
<reference evidence="1 2" key="1">
    <citation type="submission" date="2018-07" db="EMBL/GenBank/DDBJ databases">
        <title>Oceanihabitans testaceum sp. nov., isolated from marine sediment.</title>
        <authorList>
            <person name="Li C.-M."/>
        </authorList>
    </citation>
    <scope>NUCLEOTIDE SEQUENCE [LARGE SCALE GENOMIC DNA]</scope>
    <source>
        <strain evidence="1 2">S9-10</strain>
    </source>
</reference>
<gene>
    <name evidence="1" type="ORF">DU428_01030</name>
</gene>
<protein>
    <submittedName>
        <fullName evidence="1">Uncharacterized protein</fullName>
    </submittedName>
</protein>
<name>A0A368P593_9FLAO</name>
<proteinExistence type="predicted"/>
<dbReference type="AlphaFoldDB" id="A0A368P593"/>
<keyword evidence="2" id="KW-1185">Reference proteome</keyword>
<evidence type="ECO:0000313" key="1">
    <source>
        <dbReference type="EMBL" id="RCU58002.1"/>
    </source>
</evidence>
<dbReference type="RefSeq" id="WP_113965598.1">
    <property type="nucleotide sequence ID" value="NZ_JAWWDI010000026.1"/>
</dbReference>
<sequence>MNIELLHNICKDATRKAFNEFKRQVEVELFPFNNSLKENLQKQMLEQIRMQVTKEYMSKNNLSIQQLKVLDEVINQYSNIALKTSDNYSKKINPSI</sequence>
<organism evidence="1 2">
    <name type="scientific">Oceanihabitans sediminis</name>
    <dbReference type="NCBI Taxonomy" id="1812012"/>
    <lineage>
        <taxon>Bacteria</taxon>
        <taxon>Pseudomonadati</taxon>
        <taxon>Bacteroidota</taxon>
        <taxon>Flavobacteriia</taxon>
        <taxon>Flavobacteriales</taxon>
        <taxon>Flavobacteriaceae</taxon>
        <taxon>Oceanihabitans</taxon>
    </lineage>
</organism>
<comment type="caution">
    <text evidence="1">The sequence shown here is derived from an EMBL/GenBank/DDBJ whole genome shotgun (WGS) entry which is preliminary data.</text>
</comment>
<dbReference type="Proteomes" id="UP000252249">
    <property type="component" value="Unassembled WGS sequence"/>
</dbReference>
<dbReference type="EMBL" id="QPIG01000001">
    <property type="protein sequence ID" value="RCU58002.1"/>
    <property type="molecule type" value="Genomic_DNA"/>
</dbReference>